<gene>
    <name evidence="1" type="ORF">CEXT_273461</name>
</gene>
<name>A0AAV4PXK3_CAEEX</name>
<organism evidence="1 2">
    <name type="scientific">Caerostris extrusa</name>
    <name type="common">Bark spider</name>
    <name type="synonym">Caerostris bankana</name>
    <dbReference type="NCBI Taxonomy" id="172846"/>
    <lineage>
        <taxon>Eukaryota</taxon>
        <taxon>Metazoa</taxon>
        <taxon>Ecdysozoa</taxon>
        <taxon>Arthropoda</taxon>
        <taxon>Chelicerata</taxon>
        <taxon>Arachnida</taxon>
        <taxon>Araneae</taxon>
        <taxon>Araneomorphae</taxon>
        <taxon>Entelegynae</taxon>
        <taxon>Araneoidea</taxon>
        <taxon>Araneidae</taxon>
        <taxon>Caerostris</taxon>
    </lineage>
</organism>
<reference evidence="1 2" key="1">
    <citation type="submission" date="2021-06" db="EMBL/GenBank/DDBJ databases">
        <title>Caerostris extrusa draft genome.</title>
        <authorList>
            <person name="Kono N."/>
            <person name="Arakawa K."/>
        </authorList>
    </citation>
    <scope>NUCLEOTIDE SEQUENCE [LARGE SCALE GENOMIC DNA]</scope>
</reference>
<accession>A0AAV4PXK3</accession>
<dbReference type="Proteomes" id="UP001054945">
    <property type="component" value="Unassembled WGS sequence"/>
</dbReference>
<sequence>MPPNSLKPSATAGAIQDLVTENNYPQHNEPYTVAICIASNQSKHNSGCSTKSSLMHDWVTGHLMVICLSELQRIADLGLLPHHTQLTPRTADDSGMGSN</sequence>
<evidence type="ECO:0000313" key="1">
    <source>
        <dbReference type="EMBL" id="GIY00611.1"/>
    </source>
</evidence>
<evidence type="ECO:0000313" key="2">
    <source>
        <dbReference type="Proteomes" id="UP001054945"/>
    </source>
</evidence>
<keyword evidence="2" id="KW-1185">Reference proteome</keyword>
<proteinExistence type="predicted"/>
<protein>
    <submittedName>
        <fullName evidence="1">Uncharacterized protein</fullName>
    </submittedName>
</protein>
<dbReference type="EMBL" id="BPLR01005206">
    <property type="protein sequence ID" value="GIY00611.1"/>
    <property type="molecule type" value="Genomic_DNA"/>
</dbReference>
<comment type="caution">
    <text evidence="1">The sequence shown here is derived from an EMBL/GenBank/DDBJ whole genome shotgun (WGS) entry which is preliminary data.</text>
</comment>
<dbReference type="AlphaFoldDB" id="A0AAV4PXK3"/>